<accession>A0ABM9LME2</accession>
<feature type="transmembrane region" description="Helical" evidence="1">
    <location>
        <begin position="38"/>
        <end position="60"/>
    </location>
</feature>
<organism evidence="2 3">
    <name type="scientific">[Mycobacterium] burgundiense</name>
    <dbReference type="NCBI Taxonomy" id="3064286"/>
    <lineage>
        <taxon>Bacteria</taxon>
        <taxon>Bacillati</taxon>
        <taxon>Actinomycetota</taxon>
        <taxon>Actinomycetes</taxon>
        <taxon>Mycobacteriales</taxon>
        <taxon>Mycobacteriaceae</taxon>
        <taxon>Mycolicibacterium</taxon>
    </lineage>
</organism>
<sequence length="259" mass="27542">MWGVVLGLAFMFAVNPVLLAIIVLMISRPRPVQNLAAYWLGSTIISLAGLLIPLMLLHVTPGFRDVAQSIAAPGNSTTGRIVQLVMGALMVSVAALMTYRAVRQRVRLSVAAGDGSVLVQEPEPPITSPFGNPKEPGADGGSIFRRMLHRLQTAWEDGALWVSFVFGLGGLPPPVLVLFVVTPIVASGAPIGTQILAIIVFVIAMFAVVELTLVSYLLAPAKTLAVLQPLHNWASAYRRRILIAIFGVVGVIQLANGLL</sequence>
<dbReference type="Proteomes" id="UP001190465">
    <property type="component" value="Chromosome"/>
</dbReference>
<feature type="transmembrane region" description="Helical" evidence="1">
    <location>
        <begin position="191"/>
        <end position="219"/>
    </location>
</feature>
<evidence type="ECO:0000313" key="2">
    <source>
        <dbReference type="EMBL" id="CAJ1501518.1"/>
    </source>
</evidence>
<dbReference type="Pfam" id="PF11139">
    <property type="entry name" value="SfLAP"/>
    <property type="match status" value="1"/>
</dbReference>
<dbReference type="EMBL" id="OY726397">
    <property type="protein sequence ID" value="CAJ1501518.1"/>
    <property type="molecule type" value="Genomic_DNA"/>
</dbReference>
<reference evidence="2 3" key="1">
    <citation type="submission" date="2023-08" db="EMBL/GenBank/DDBJ databases">
        <authorList>
            <person name="Folkvardsen B D."/>
            <person name="Norman A."/>
        </authorList>
    </citation>
    <scope>NUCLEOTIDE SEQUENCE [LARGE SCALE GENOMIC DNA]</scope>
    <source>
        <strain evidence="2 3">Mu0053</strain>
    </source>
</reference>
<keyword evidence="3" id="KW-1185">Reference proteome</keyword>
<feature type="transmembrane region" description="Helical" evidence="1">
    <location>
        <begin position="6"/>
        <end position="26"/>
    </location>
</feature>
<keyword evidence="1" id="KW-0812">Transmembrane</keyword>
<keyword evidence="1" id="KW-1133">Transmembrane helix</keyword>
<feature type="transmembrane region" description="Helical" evidence="1">
    <location>
        <begin position="80"/>
        <end position="99"/>
    </location>
</feature>
<proteinExistence type="predicted"/>
<name>A0ABM9LME2_9MYCO</name>
<keyword evidence="1" id="KW-0472">Membrane</keyword>
<feature type="transmembrane region" description="Helical" evidence="1">
    <location>
        <begin position="159"/>
        <end position="185"/>
    </location>
</feature>
<evidence type="ECO:0000256" key="1">
    <source>
        <dbReference type="SAM" id="Phobius"/>
    </source>
</evidence>
<gene>
    <name evidence="2" type="ORF">MU0053_001947</name>
</gene>
<feature type="transmembrane region" description="Helical" evidence="1">
    <location>
        <begin position="240"/>
        <end position="258"/>
    </location>
</feature>
<protein>
    <submittedName>
        <fullName evidence="2">GAP family protein</fullName>
    </submittedName>
</protein>
<dbReference type="InterPro" id="IPR021315">
    <property type="entry name" value="Gap/Sap"/>
</dbReference>
<evidence type="ECO:0000313" key="3">
    <source>
        <dbReference type="Proteomes" id="UP001190465"/>
    </source>
</evidence>